<proteinExistence type="predicted"/>
<evidence type="ECO:0000256" key="4">
    <source>
        <dbReference type="ARBA" id="ARBA00023136"/>
    </source>
</evidence>
<dbReference type="STRING" id="645991.Sgly_3006"/>
<keyword evidence="4 5" id="KW-0472">Membrane</keyword>
<organism evidence="7 8">
    <name type="scientific">Syntrophobotulus glycolicus (strain DSM 8271 / FlGlyR)</name>
    <dbReference type="NCBI Taxonomy" id="645991"/>
    <lineage>
        <taxon>Bacteria</taxon>
        <taxon>Bacillati</taxon>
        <taxon>Bacillota</taxon>
        <taxon>Clostridia</taxon>
        <taxon>Eubacteriales</taxon>
        <taxon>Desulfitobacteriaceae</taxon>
        <taxon>Syntrophobotulus</taxon>
    </lineage>
</organism>
<protein>
    <recommendedName>
        <fullName evidence="6">O-antigen ligase-related domain-containing protein</fullName>
    </recommendedName>
</protein>
<dbReference type="HOGENOM" id="CLU_615003_0_0_9"/>
<feature type="transmembrane region" description="Helical" evidence="5">
    <location>
        <begin position="117"/>
        <end position="135"/>
    </location>
</feature>
<evidence type="ECO:0000256" key="1">
    <source>
        <dbReference type="ARBA" id="ARBA00004141"/>
    </source>
</evidence>
<feature type="transmembrane region" description="Helical" evidence="5">
    <location>
        <begin position="226"/>
        <end position="243"/>
    </location>
</feature>
<feature type="domain" description="O-antigen ligase-related" evidence="6">
    <location>
        <begin position="242"/>
        <end position="357"/>
    </location>
</feature>
<feature type="transmembrane region" description="Helical" evidence="5">
    <location>
        <begin position="405"/>
        <end position="423"/>
    </location>
</feature>
<keyword evidence="3 5" id="KW-1133">Transmembrane helix</keyword>
<gene>
    <name evidence="7" type="ordered locus">Sgly_3006</name>
</gene>
<feature type="transmembrane region" description="Helical" evidence="5">
    <location>
        <begin position="356"/>
        <end position="376"/>
    </location>
</feature>
<feature type="transmembrane region" description="Helical" evidence="5">
    <location>
        <begin position="83"/>
        <end position="105"/>
    </location>
</feature>
<dbReference type="AlphaFoldDB" id="F0SZV4"/>
<evidence type="ECO:0000313" key="8">
    <source>
        <dbReference type="Proteomes" id="UP000007488"/>
    </source>
</evidence>
<evidence type="ECO:0000313" key="7">
    <source>
        <dbReference type="EMBL" id="ADY57275.1"/>
    </source>
</evidence>
<dbReference type="OrthoDB" id="1792611at2"/>
<feature type="transmembrane region" description="Helical" evidence="5">
    <location>
        <begin position="45"/>
        <end position="63"/>
    </location>
</feature>
<feature type="transmembrane region" description="Helical" evidence="5">
    <location>
        <begin position="12"/>
        <end position="33"/>
    </location>
</feature>
<dbReference type="PANTHER" id="PTHR37422:SF13">
    <property type="entry name" value="LIPOPOLYSACCHARIDE BIOSYNTHESIS PROTEIN PA4999-RELATED"/>
    <property type="match status" value="1"/>
</dbReference>
<evidence type="ECO:0000256" key="2">
    <source>
        <dbReference type="ARBA" id="ARBA00022692"/>
    </source>
</evidence>
<dbReference type="eggNOG" id="COG3307">
    <property type="taxonomic scope" value="Bacteria"/>
</dbReference>
<keyword evidence="2 5" id="KW-0812">Transmembrane</keyword>
<reference evidence="7 8" key="1">
    <citation type="journal article" date="2011" name="Stand. Genomic Sci.">
        <title>Complete genome sequence of Syntrophobotulus glycolicus type strain (FlGlyR).</title>
        <authorList>
            <person name="Han C."/>
            <person name="Mwirichia R."/>
            <person name="Chertkov O."/>
            <person name="Held B."/>
            <person name="Lapidus A."/>
            <person name="Nolan M."/>
            <person name="Lucas S."/>
            <person name="Hammon N."/>
            <person name="Deshpande S."/>
            <person name="Cheng J.F."/>
            <person name="Tapia R."/>
            <person name="Goodwin L."/>
            <person name="Pitluck S."/>
            <person name="Huntemann M."/>
            <person name="Liolios K."/>
            <person name="Ivanova N."/>
            <person name="Pagani I."/>
            <person name="Mavromatis K."/>
            <person name="Ovchinikova G."/>
            <person name="Pati A."/>
            <person name="Chen A."/>
            <person name="Palaniappan K."/>
            <person name="Land M."/>
            <person name="Hauser L."/>
            <person name="Brambilla E.M."/>
            <person name="Rohde M."/>
            <person name="Spring S."/>
            <person name="Sikorski J."/>
            <person name="Goker M."/>
            <person name="Woyke T."/>
            <person name="Bristow J."/>
            <person name="Eisen J.A."/>
            <person name="Markowitz V."/>
            <person name="Hugenholtz P."/>
            <person name="Kyrpides N.C."/>
            <person name="Klenk H.P."/>
            <person name="Detter J.C."/>
        </authorList>
    </citation>
    <scope>NUCLEOTIDE SEQUENCE [LARGE SCALE GENOMIC DNA]</scope>
    <source>
        <strain evidence="8">DSM 8271 / FlGlyR</strain>
    </source>
</reference>
<evidence type="ECO:0000256" key="5">
    <source>
        <dbReference type="SAM" id="Phobius"/>
    </source>
</evidence>
<comment type="subcellular location">
    <subcellularLocation>
        <location evidence="1">Membrane</location>
        <topology evidence="1">Multi-pass membrane protein</topology>
    </subcellularLocation>
</comment>
<feature type="transmembrane region" description="Helical" evidence="5">
    <location>
        <begin position="249"/>
        <end position="266"/>
    </location>
</feature>
<reference evidence="8" key="2">
    <citation type="submission" date="2011-02" db="EMBL/GenBank/DDBJ databases">
        <title>The complete genome of Syntrophobotulus glycolicus DSM 8271.</title>
        <authorList>
            <person name="Lucas S."/>
            <person name="Copeland A."/>
            <person name="Lapidus A."/>
            <person name="Bruce D."/>
            <person name="Goodwin L."/>
            <person name="Pitluck S."/>
            <person name="Kyrpides N."/>
            <person name="Mavromatis K."/>
            <person name="Pagani I."/>
            <person name="Ivanova N."/>
            <person name="Mikhailova N."/>
            <person name="Chertkov O."/>
            <person name="Held B."/>
            <person name="Detter J.C."/>
            <person name="Tapia R."/>
            <person name="Han C."/>
            <person name="Land M."/>
            <person name="Hauser L."/>
            <person name="Markowitz V."/>
            <person name="Cheng J.-F."/>
            <person name="Hugenholtz P."/>
            <person name="Woyke T."/>
            <person name="Wu D."/>
            <person name="Spring S."/>
            <person name="Schroeder M."/>
            <person name="Brambilla E."/>
            <person name="Klenk H.-P."/>
            <person name="Eisen J.A."/>
        </authorList>
    </citation>
    <scope>NUCLEOTIDE SEQUENCE [LARGE SCALE GENOMIC DNA]</scope>
    <source>
        <strain evidence="8">DSM 8271 / FlGlyR</strain>
    </source>
</reference>
<dbReference type="PANTHER" id="PTHR37422">
    <property type="entry name" value="TEICHURONIC ACID BIOSYNTHESIS PROTEIN TUAE"/>
    <property type="match status" value="1"/>
</dbReference>
<dbReference type="Proteomes" id="UP000007488">
    <property type="component" value="Chromosome"/>
</dbReference>
<dbReference type="RefSeq" id="WP_013626047.1">
    <property type="nucleotide sequence ID" value="NC_015172.1"/>
</dbReference>
<dbReference type="KEGG" id="sgy:Sgly_3006"/>
<feature type="transmembrane region" description="Helical" evidence="5">
    <location>
        <begin position="201"/>
        <end position="219"/>
    </location>
</feature>
<feature type="transmembrane region" description="Helical" evidence="5">
    <location>
        <begin position="142"/>
        <end position="160"/>
    </location>
</feature>
<dbReference type="InterPro" id="IPR051533">
    <property type="entry name" value="WaaL-like"/>
</dbReference>
<keyword evidence="8" id="KW-1185">Reference proteome</keyword>
<evidence type="ECO:0000256" key="3">
    <source>
        <dbReference type="ARBA" id="ARBA00022989"/>
    </source>
</evidence>
<name>F0SZV4_SYNGF</name>
<dbReference type="EMBL" id="CP002547">
    <property type="protein sequence ID" value="ADY57275.1"/>
    <property type="molecule type" value="Genomic_DNA"/>
</dbReference>
<dbReference type="GO" id="GO:0016020">
    <property type="term" value="C:membrane"/>
    <property type="evidence" value="ECO:0007669"/>
    <property type="project" value="UniProtKB-SubCell"/>
</dbReference>
<evidence type="ECO:0000259" key="6">
    <source>
        <dbReference type="Pfam" id="PF04932"/>
    </source>
</evidence>
<dbReference type="Pfam" id="PF04932">
    <property type="entry name" value="Wzy_C"/>
    <property type="match status" value="1"/>
</dbReference>
<accession>F0SZV4</accession>
<sequence>MFWSTGITKENDLRMALFVLVILSAMLLPSISLHPALPNIRLEEMFLFAAFALNLLAVAGRRLKTGNQGAQETFSLRRPGRAVNVVFVLLVASYTVSNLYGVFFKDGTYALRDVMELITYFKYFLIITLAISLEIKNEESAYINRAVVFGVLILTVFAWGQHFNLLQINTWLSPYFNQAHWDTLIYGNPARALGSFDNPNVFGTFTVIILSFLVVRYYFADHNGKFPVLLFALIGVVIRLEYLTISRTALFGIAVVFSLASGWALFHHHYDRKTVLKVLALLLLTLVLIISTSDAFLNRVYEGMDFSNSTSFQGHVARWETAAHTIWASPVLGWGTEKTTMTTLVDNEYALYTRRYGFVGLACYLWFFLQPLLISLQRLRQNSRSAQLFRNSGKQKSPVLFDRKTLWAASYVVLLPAVLIYNFMAGIFYNLQLMTILAAVMGLAYHGAREEQ</sequence>
<feature type="transmembrane region" description="Helical" evidence="5">
    <location>
        <begin position="278"/>
        <end position="297"/>
    </location>
</feature>
<dbReference type="InterPro" id="IPR007016">
    <property type="entry name" value="O-antigen_ligase-rel_domated"/>
</dbReference>